<dbReference type="GO" id="GO:0042597">
    <property type="term" value="C:periplasmic space"/>
    <property type="evidence" value="ECO:0007669"/>
    <property type="project" value="InterPro"/>
</dbReference>
<evidence type="ECO:0000256" key="4">
    <source>
        <dbReference type="SAM" id="SignalP"/>
    </source>
</evidence>
<dbReference type="PANTHER" id="PTHR37423:SF2">
    <property type="entry name" value="MEMBRANE-BOUND LYTIC MUREIN TRANSGLYCOSYLASE C"/>
    <property type="match status" value="1"/>
</dbReference>
<proteinExistence type="inferred from homology"/>
<name>A0A1Z1FA33_9SPHN</name>
<feature type="chain" id="PRO_5011454189" description="Transglycosylase SLT domain-containing protein" evidence="4">
    <location>
        <begin position="33"/>
        <end position="681"/>
    </location>
</feature>
<sequence>MDTQRISRLFPRLRAGAAPLALLALTASPACAEENTAVQQQSPQSFGTIQWKPGDWERARARHLAVRPGPMAYAVTRWQQLKQQPNPSFTEVSNFITQYPGLPDQESLQEKAEGRLDGEYVDAARLVTFFDTHPPLTGQGQAQYALALRAMGRPQAIDAARRAWRAGAMSPTAEASLSAMFGGAFTMADHVARVDELLWQNEGEAAARQMRYITGPERSLMMARLAAAQGSDPTALGLQVPAAAAGDAGWIFNRARQLRTSGQQAAARSFIVNSPALSQLPGDPLLFVREMRYQADSALESGDIGSAVRIAQRADAAFAPGTDVSKLSGPIRDEYEKLFYNVGDAAMRRGDNASAARMFATYGASQLTAPARTKGFYFAGVAAQKAGMADFSRAEFEKAAAYPDQFYGQMALERLGRPLKIPAGRLGSPTAEQRAEFQRRPLVQAVREVGRTGDWRTGVAFFKELGRQAETPEEYALIAELAYETGRRDLAVIAGREASTKQVYGFSPYGFPRIDVPAGGDWTMIHAIARQESQFATDAVSHAGARGLMQLMPGTAQEQAGKMYLSYNSGSLISDPQYNIRLGSGYFSRMMDVFGGSYPLAIAAYNAGPGNVGKWLRANGDPRTGQIGWVEWIEAIPFSETRRYVARVLENAAYYDALYPDAGKRSGDYPLSYYMGKQPGR</sequence>
<dbReference type="PANTHER" id="PTHR37423">
    <property type="entry name" value="SOLUBLE LYTIC MUREIN TRANSGLYCOSYLASE-RELATED"/>
    <property type="match status" value="1"/>
</dbReference>
<comment type="similarity">
    <text evidence="1">Belongs to the transglycosylase Slt family.</text>
</comment>
<reference evidence="6 7" key="1">
    <citation type="submission" date="2017-01" db="EMBL/GenBank/DDBJ databases">
        <title>Complete genome sequence of esterase-producing bacterium Croceicoccus marinus E4A9.</title>
        <authorList>
            <person name="Wu Y.-H."/>
            <person name="Cheng H."/>
            <person name="Xu L."/>
            <person name="Huo Y.-Y."/>
            <person name="Wang C.-S."/>
            <person name="Xu X.-W."/>
        </authorList>
    </citation>
    <scope>NUCLEOTIDE SEQUENCE [LARGE SCALE GENOMIC DNA]</scope>
    <source>
        <strain evidence="6 7">E4A9</strain>
    </source>
</reference>
<feature type="domain" description="Transglycosylase SLT" evidence="5">
    <location>
        <begin position="520"/>
        <end position="622"/>
    </location>
</feature>
<feature type="signal peptide" evidence="4">
    <location>
        <begin position="1"/>
        <end position="32"/>
    </location>
</feature>
<evidence type="ECO:0000259" key="5">
    <source>
        <dbReference type="Pfam" id="PF01464"/>
    </source>
</evidence>
<evidence type="ECO:0000313" key="6">
    <source>
        <dbReference type="EMBL" id="ARU15651.1"/>
    </source>
</evidence>
<dbReference type="InterPro" id="IPR008939">
    <property type="entry name" value="Lytic_TGlycosylase_superhlx_U"/>
</dbReference>
<evidence type="ECO:0000256" key="1">
    <source>
        <dbReference type="ARBA" id="ARBA00007734"/>
    </source>
</evidence>
<evidence type="ECO:0000256" key="3">
    <source>
        <dbReference type="ARBA" id="ARBA00022729"/>
    </source>
</evidence>
<dbReference type="GO" id="GO:0004553">
    <property type="term" value="F:hydrolase activity, hydrolyzing O-glycosyl compounds"/>
    <property type="evidence" value="ECO:0007669"/>
    <property type="project" value="InterPro"/>
</dbReference>
<dbReference type="KEGG" id="cman:A9D14_04965"/>
<protein>
    <recommendedName>
        <fullName evidence="5">Transglycosylase SLT domain-containing protein</fullName>
    </recommendedName>
</protein>
<dbReference type="EMBL" id="CP019602">
    <property type="protein sequence ID" value="ARU15651.1"/>
    <property type="molecule type" value="Genomic_DNA"/>
</dbReference>
<comment type="similarity">
    <text evidence="2">Belongs to the virb1 family.</text>
</comment>
<keyword evidence="7" id="KW-1185">Reference proteome</keyword>
<dbReference type="InterPro" id="IPR008258">
    <property type="entry name" value="Transglycosylase_SLT_dom_1"/>
</dbReference>
<dbReference type="STRING" id="450378.GCA_001661675_00991"/>
<accession>A0A1Z1FA33</accession>
<evidence type="ECO:0000256" key="2">
    <source>
        <dbReference type="ARBA" id="ARBA00009387"/>
    </source>
</evidence>
<dbReference type="Gene3D" id="1.25.20.10">
    <property type="entry name" value="Bacterial muramidases"/>
    <property type="match status" value="1"/>
</dbReference>
<dbReference type="SUPFAM" id="SSF48435">
    <property type="entry name" value="Bacterial muramidases"/>
    <property type="match status" value="1"/>
</dbReference>
<dbReference type="Proteomes" id="UP000195807">
    <property type="component" value="Chromosome"/>
</dbReference>
<dbReference type="Gene3D" id="1.10.530.10">
    <property type="match status" value="1"/>
</dbReference>
<dbReference type="Pfam" id="PF01464">
    <property type="entry name" value="SLT"/>
    <property type="match status" value="1"/>
</dbReference>
<dbReference type="InterPro" id="IPR023346">
    <property type="entry name" value="Lysozyme-like_dom_sf"/>
</dbReference>
<gene>
    <name evidence="6" type="ORF">A9D14_04965</name>
</gene>
<organism evidence="6 7">
    <name type="scientific">Croceicoccus marinus</name>
    <dbReference type="NCBI Taxonomy" id="450378"/>
    <lineage>
        <taxon>Bacteria</taxon>
        <taxon>Pseudomonadati</taxon>
        <taxon>Pseudomonadota</taxon>
        <taxon>Alphaproteobacteria</taxon>
        <taxon>Sphingomonadales</taxon>
        <taxon>Erythrobacteraceae</taxon>
        <taxon>Croceicoccus</taxon>
    </lineage>
</organism>
<dbReference type="CDD" id="cd13401">
    <property type="entry name" value="Slt70-like"/>
    <property type="match status" value="1"/>
</dbReference>
<keyword evidence="3 4" id="KW-0732">Signal</keyword>
<dbReference type="SUPFAM" id="SSF53955">
    <property type="entry name" value="Lysozyme-like"/>
    <property type="match status" value="1"/>
</dbReference>
<evidence type="ECO:0000313" key="7">
    <source>
        <dbReference type="Proteomes" id="UP000195807"/>
    </source>
</evidence>
<dbReference type="AlphaFoldDB" id="A0A1Z1FA33"/>